<sequence length="457" mass="50398">MAKTKQLVLVIEGTAALGPYWNTIVSDYLEKIIRSFCGNEDTEPAGPIAELTLVNFNARAPSSSTLFSDLNAASLVQTSGWTKNADVFMEWLSGIHFSGGGASCDAAIAEGLAEVLMMFPSVNGSQNHERHCILVAASNPYPWPTAVYKPPDYLGTRSESHSSDAKTVAKYFKQCRVSLSVISPMKLPKLKAIYDAAKRNPLETEFTIDNVKNPDYLLLISQDFMEASAVLSQPEITNLPSNKSPMIIDLTRENIPPATVKEPISTVSSIASAQSSSTLSWQEMQAESAILPGTSTNVVIDNVATNVGPAQGTPSALVSQLSNYIAKLWEGYRDRNDSESLANDWPSTMQIDRLLSEDDIKSQTRNYNGKLDYLLFQAMNEHYYLRRMQENNLCMIIRLPSQTLMLTVTADRVSTLVGRLVPQEMVRYLPIQPQEQGQDSWQWQQSMSYGGASSSIL</sequence>
<evidence type="ECO:0000313" key="1">
    <source>
        <dbReference type="EMBL" id="KAI3699125.1"/>
    </source>
</evidence>
<keyword evidence="2" id="KW-1185">Reference proteome</keyword>
<accession>A0ACB8ZN84</accession>
<protein>
    <submittedName>
        <fullName evidence="1">Uncharacterized protein</fullName>
    </submittedName>
</protein>
<reference evidence="1 2" key="2">
    <citation type="journal article" date="2022" name="Mol. Ecol. Resour.">
        <title>The genomes of chicory, endive, great burdock and yacon provide insights into Asteraceae paleo-polyploidization history and plant inulin production.</title>
        <authorList>
            <person name="Fan W."/>
            <person name="Wang S."/>
            <person name="Wang H."/>
            <person name="Wang A."/>
            <person name="Jiang F."/>
            <person name="Liu H."/>
            <person name="Zhao H."/>
            <person name="Xu D."/>
            <person name="Zhang Y."/>
        </authorList>
    </citation>
    <scope>NUCLEOTIDE SEQUENCE [LARGE SCALE GENOMIC DNA]</scope>
    <source>
        <strain evidence="2">cv. Punajuju</strain>
        <tissue evidence="1">Leaves</tissue>
    </source>
</reference>
<comment type="caution">
    <text evidence="1">The sequence shown here is derived from an EMBL/GenBank/DDBJ whole genome shotgun (WGS) entry which is preliminary data.</text>
</comment>
<gene>
    <name evidence="1" type="ORF">L2E82_43185</name>
</gene>
<dbReference type="EMBL" id="CM042016">
    <property type="protein sequence ID" value="KAI3699125.1"/>
    <property type="molecule type" value="Genomic_DNA"/>
</dbReference>
<dbReference type="Proteomes" id="UP001055811">
    <property type="component" value="Linkage Group LG08"/>
</dbReference>
<organism evidence="1 2">
    <name type="scientific">Cichorium intybus</name>
    <name type="common">Chicory</name>
    <dbReference type="NCBI Taxonomy" id="13427"/>
    <lineage>
        <taxon>Eukaryota</taxon>
        <taxon>Viridiplantae</taxon>
        <taxon>Streptophyta</taxon>
        <taxon>Embryophyta</taxon>
        <taxon>Tracheophyta</taxon>
        <taxon>Spermatophyta</taxon>
        <taxon>Magnoliopsida</taxon>
        <taxon>eudicotyledons</taxon>
        <taxon>Gunneridae</taxon>
        <taxon>Pentapetalae</taxon>
        <taxon>asterids</taxon>
        <taxon>campanulids</taxon>
        <taxon>Asterales</taxon>
        <taxon>Asteraceae</taxon>
        <taxon>Cichorioideae</taxon>
        <taxon>Cichorieae</taxon>
        <taxon>Cichoriinae</taxon>
        <taxon>Cichorium</taxon>
    </lineage>
</organism>
<proteinExistence type="predicted"/>
<reference evidence="2" key="1">
    <citation type="journal article" date="2022" name="Mol. Ecol. Resour.">
        <title>The genomes of chicory, endive, great burdock and yacon provide insights into Asteraceae palaeo-polyploidization history and plant inulin production.</title>
        <authorList>
            <person name="Fan W."/>
            <person name="Wang S."/>
            <person name="Wang H."/>
            <person name="Wang A."/>
            <person name="Jiang F."/>
            <person name="Liu H."/>
            <person name="Zhao H."/>
            <person name="Xu D."/>
            <person name="Zhang Y."/>
        </authorList>
    </citation>
    <scope>NUCLEOTIDE SEQUENCE [LARGE SCALE GENOMIC DNA]</scope>
    <source>
        <strain evidence="2">cv. Punajuju</strain>
    </source>
</reference>
<name>A0ACB8ZN84_CICIN</name>
<evidence type="ECO:0000313" key="2">
    <source>
        <dbReference type="Proteomes" id="UP001055811"/>
    </source>
</evidence>